<feature type="transmembrane region" description="Helical" evidence="5">
    <location>
        <begin position="190"/>
        <end position="211"/>
    </location>
</feature>
<dbReference type="PANTHER" id="PTHR22911:SF6">
    <property type="entry name" value="SOLUTE CARRIER FAMILY 35 MEMBER G1"/>
    <property type="match status" value="1"/>
</dbReference>
<dbReference type="PANTHER" id="PTHR22911">
    <property type="entry name" value="ACYL-MALONYL CONDENSING ENZYME-RELATED"/>
    <property type="match status" value="1"/>
</dbReference>
<keyword evidence="8" id="KW-1185">Reference proteome</keyword>
<organism evidence="7 8">
    <name type="scientific">Vibrio variabilis</name>
    <dbReference type="NCBI Taxonomy" id="990271"/>
    <lineage>
        <taxon>Bacteria</taxon>
        <taxon>Pseudomonadati</taxon>
        <taxon>Pseudomonadota</taxon>
        <taxon>Gammaproteobacteria</taxon>
        <taxon>Vibrionales</taxon>
        <taxon>Vibrionaceae</taxon>
        <taxon>Vibrio</taxon>
    </lineage>
</organism>
<comment type="subcellular location">
    <subcellularLocation>
        <location evidence="1">Membrane</location>
        <topology evidence="1">Multi-pass membrane protein</topology>
    </subcellularLocation>
</comment>
<feature type="transmembrane region" description="Helical" evidence="5">
    <location>
        <begin position="255"/>
        <end position="274"/>
    </location>
</feature>
<evidence type="ECO:0000256" key="2">
    <source>
        <dbReference type="ARBA" id="ARBA00022692"/>
    </source>
</evidence>
<comment type="caution">
    <text evidence="7">The sequence shown here is derived from an EMBL/GenBank/DDBJ whole genome shotgun (WGS) entry which is preliminary data.</text>
</comment>
<evidence type="ECO:0000313" key="7">
    <source>
        <dbReference type="EMBL" id="GAL30401.1"/>
    </source>
</evidence>
<feature type="domain" description="EamA" evidence="6">
    <location>
        <begin position="24"/>
        <end position="145"/>
    </location>
</feature>
<dbReference type="Pfam" id="PF00892">
    <property type="entry name" value="EamA"/>
    <property type="match status" value="2"/>
</dbReference>
<feature type="transmembrane region" description="Helical" evidence="5">
    <location>
        <begin position="127"/>
        <end position="146"/>
    </location>
</feature>
<evidence type="ECO:0000259" key="6">
    <source>
        <dbReference type="Pfam" id="PF00892"/>
    </source>
</evidence>
<evidence type="ECO:0000256" key="5">
    <source>
        <dbReference type="SAM" id="Phobius"/>
    </source>
</evidence>
<proteinExistence type="predicted"/>
<feature type="domain" description="EamA" evidence="6">
    <location>
        <begin position="158"/>
        <end position="292"/>
    </location>
</feature>
<reference evidence="8" key="2">
    <citation type="submission" date="2014-09" db="EMBL/GenBank/DDBJ databases">
        <authorList>
            <consortium name="NBRP consortium"/>
            <person name="Sawabe T."/>
            <person name="Meirelles P."/>
            <person name="Nakanishi M."/>
            <person name="Sayaka M."/>
            <person name="Hattori M."/>
            <person name="Ohkuma M."/>
        </authorList>
    </citation>
    <scope>NUCLEOTIDE SEQUENCE [LARGE SCALE GENOMIC DNA]</scope>
    <source>
        <strain evidence="8">JCM 19239</strain>
    </source>
</reference>
<feature type="transmembrane region" description="Helical" evidence="5">
    <location>
        <begin position="78"/>
        <end position="95"/>
    </location>
</feature>
<feature type="transmembrane region" description="Helical" evidence="5">
    <location>
        <begin position="21"/>
        <end position="42"/>
    </location>
</feature>
<feature type="transmembrane region" description="Helical" evidence="5">
    <location>
        <begin position="48"/>
        <end position="66"/>
    </location>
</feature>
<feature type="transmembrane region" description="Helical" evidence="5">
    <location>
        <begin position="101"/>
        <end position="118"/>
    </location>
</feature>
<dbReference type="InterPro" id="IPR000620">
    <property type="entry name" value="EamA_dom"/>
</dbReference>
<protein>
    <submittedName>
        <fullName evidence="7">Metabolite transporter (DMT) superfamily</fullName>
    </submittedName>
</protein>
<name>A0ABQ0JNQ8_9VIBR</name>
<dbReference type="InterPro" id="IPR037185">
    <property type="entry name" value="EmrE-like"/>
</dbReference>
<evidence type="ECO:0000313" key="8">
    <source>
        <dbReference type="Proteomes" id="UP000029223"/>
    </source>
</evidence>
<accession>A0ABQ0JNQ8</accession>
<sequence>MNFSRCINESEPVNHCYQLYAVFNLSLSVTGLITGYLANYFVAVDLALIRFLVPAVILFVILTITGLRLPPTSMRKVLAIRAFSIAACQLCFIYALGKLSLIESVVLFGTGPLFIALFEKCLYNIELTARTTTALLFTFIGVIFLAGDPSGFTFKPELLIGLLSGVFNAGSQLSLHRASKGEMSGVENNAWTFLIAGIFLIPFAVIFHKTIGVDYGIGDISTIMYAASAVLTVMIINTQVCRYKAYKSAATNTQVAPLIYTNLVFTAMFQFTLFDTTFTLSQLAGIALIVLGNSVPAMYPLLKLRYFSHNQKIQPQNAPN</sequence>
<feature type="transmembrane region" description="Helical" evidence="5">
    <location>
        <begin position="280"/>
        <end position="302"/>
    </location>
</feature>
<keyword evidence="4 5" id="KW-0472">Membrane</keyword>
<keyword evidence="3 5" id="KW-1133">Transmembrane helix</keyword>
<reference evidence="8" key="1">
    <citation type="submission" date="2014-09" db="EMBL/GenBank/DDBJ databases">
        <title>Vibrio variabilis JCM 19239. (C206) whole genome shotgun sequence.</title>
        <authorList>
            <person name="Sawabe T."/>
            <person name="Meirelles P."/>
            <person name="Nakanishi M."/>
            <person name="Sayaka M."/>
            <person name="Hattori M."/>
            <person name="Ohkuma M."/>
        </authorList>
    </citation>
    <scope>NUCLEOTIDE SEQUENCE [LARGE SCALE GENOMIC DNA]</scope>
    <source>
        <strain evidence="8">JCM 19239</strain>
    </source>
</reference>
<keyword evidence="2 5" id="KW-0812">Transmembrane</keyword>
<evidence type="ECO:0000256" key="4">
    <source>
        <dbReference type="ARBA" id="ARBA00023136"/>
    </source>
</evidence>
<evidence type="ECO:0000256" key="3">
    <source>
        <dbReference type="ARBA" id="ARBA00022989"/>
    </source>
</evidence>
<dbReference type="SUPFAM" id="SSF103481">
    <property type="entry name" value="Multidrug resistance efflux transporter EmrE"/>
    <property type="match status" value="2"/>
</dbReference>
<feature type="transmembrane region" description="Helical" evidence="5">
    <location>
        <begin position="158"/>
        <end position="178"/>
    </location>
</feature>
<dbReference type="EMBL" id="BBMS01000094">
    <property type="protein sequence ID" value="GAL30401.1"/>
    <property type="molecule type" value="Genomic_DNA"/>
</dbReference>
<gene>
    <name evidence="7" type="ORF">JCM19239_7511</name>
</gene>
<evidence type="ECO:0000256" key="1">
    <source>
        <dbReference type="ARBA" id="ARBA00004141"/>
    </source>
</evidence>
<feature type="transmembrane region" description="Helical" evidence="5">
    <location>
        <begin position="223"/>
        <end position="243"/>
    </location>
</feature>
<dbReference type="Proteomes" id="UP000029223">
    <property type="component" value="Unassembled WGS sequence"/>
</dbReference>